<gene>
    <name evidence="1" type="primary">ORF21819</name>
</gene>
<proteinExistence type="predicted"/>
<dbReference type="AlphaFoldDB" id="A0A0B6YE22"/>
<evidence type="ECO:0000313" key="1">
    <source>
        <dbReference type="EMBL" id="CEK54041.1"/>
    </source>
</evidence>
<feature type="non-terminal residue" evidence="1">
    <location>
        <position position="93"/>
    </location>
</feature>
<accession>A0A0B6YE22</accession>
<organism evidence="1">
    <name type="scientific">Arion vulgaris</name>
    <dbReference type="NCBI Taxonomy" id="1028688"/>
    <lineage>
        <taxon>Eukaryota</taxon>
        <taxon>Metazoa</taxon>
        <taxon>Spiralia</taxon>
        <taxon>Lophotrochozoa</taxon>
        <taxon>Mollusca</taxon>
        <taxon>Gastropoda</taxon>
        <taxon>Heterobranchia</taxon>
        <taxon>Euthyneura</taxon>
        <taxon>Panpulmonata</taxon>
        <taxon>Eupulmonata</taxon>
        <taxon>Stylommatophora</taxon>
        <taxon>Helicina</taxon>
        <taxon>Arionoidea</taxon>
        <taxon>Arionidae</taxon>
        <taxon>Arion</taxon>
    </lineage>
</organism>
<dbReference type="EMBL" id="HACG01007176">
    <property type="protein sequence ID" value="CEK54041.1"/>
    <property type="molecule type" value="Transcribed_RNA"/>
</dbReference>
<reference evidence="1" key="1">
    <citation type="submission" date="2014-12" db="EMBL/GenBank/DDBJ databases">
        <title>Insight into the proteome of Arion vulgaris.</title>
        <authorList>
            <person name="Aradska J."/>
            <person name="Bulat T."/>
            <person name="Smidak R."/>
            <person name="Sarate P."/>
            <person name="Gangsoo J."/>
            <person name="Sialana F."/>
            <person name="Bilban M."/>
            <person name="Lubec G."/>
        </authorList>
    </citation>
    <scope>NUCLEOTIDE SEQUENCE</scope>
    <source>
        <tissue evidence="1">Skin</tissue>
    </source>
</reference>
<protein>
    <submittedName>
        <fullName evidence="1">Uncharacterized protein</fullName>
    </submittedName>
</protein>
<name>A0A0B6YE22_9EUPU</name>
<sequence length="93" mass="10005">AFHSSQSEAALSSGDYSMWLGRKRERKKSVGAPEELIVAPLKKLKTSITKAVNKHALSLGTCPPQAPLTVDSTADGKSLVLNTDTLFQNTDHL</sequence>
<feature type="non-terminal residue" evidence="1">
    <location>
        <position position="1"/>
    </location>
</feature>